<dbReference type="Proteomes" id="UP000756132">
    <property type="component" value="Chromosome 3"/>
</dbReference>
<proteinExistence type="predicted"/>
<dbReference type="InterPro" id="IPR000627">
    <property type="entry name" value="Intradiol_dOase_C"/>
</dbReference>
<sequence length="370" mass="39559">MAPVLSLLAVGLMVMEGALAHPGHDVAQEAAERGNWLRTRSPKSVRDCASQLRKRGHLENSIARRQAMADKARVKRNLPQLVARDFATYNISHTSDKDVTLGADELELFDDNSSCALQPEVTQGPYYVDGELIRSDKTDGEAGVPLFLDVLIIDTSTCEPIPAVFMDVWHCNATGVYSSVSASGNGNSADTTNLDNTALRGIQQTDFNGVAQFETIAPGHYTGRAPHIHILTHNTNETIIRTNGTLLGSNQTTSASHVGQIFFDQDLLTAVSETAPYNTNTQELTTNADDSILIQETADMDPFVEYVYVNPDNIADGILAWVRLGIDPTADDSISSAAAIYKTGGVANENSHMGGGPGGDNDTGMGAPPS</sequence>
<dbReference type="SUPFAM" id="SSF49482">
    <property type="entry name" value="Aromatic compound dioxygenase"/>
    <property type="match status" value="1"/>
</dbReference>
<feature type="domain" description="Intradiol ring-cleavage dioxygenases" evidence="3">
    <location>
        <begin position="129"/>
        <end position="225"/>
    </location>
</feature>
<dbReference type="OrthoDB" id="121380at2759"/>
<dbReference type="GO" id="GO:0016702">
    <property type="term" value="F:oxidoreductase activity, acting on single donors with incorporation of molecular oxygen, incorporation of two atoms of oxygen"/>
    <property type="evidence" value="ECO:0007669"/>
    <property type="project" value="InterPro"/>
</dbReference>
<dbReference type="GO" id="GO:0008199">
    <property type="term" value="F:ferric iron binding"/>
    <property type="evidence" value="ECO:0007669"/>
    <property type="project" value="InterPro"/>
</dbReference>
<organism evidence="4 5">
    <name type="scientific">Passalora fulva</name>
    <name type="common">Tomato leaf mold</name>
    <name type="synonym">Cladosporium fulvum</name>
    <dbReference type="NCBI Taxonomy" id="5499"/>
    <lineage>
        <taxon>Eukaryota</taxon>
        <taxon>Fungi</taxon>
        <taxon>Dikarya</taxon>
        <taxon>Ascomycota</taxon>
        <taxon>Pezizomycotina</taxon>
        <taxon>Dothideomycetes</taxon>
        <taxon>Dothideomycetidae</taxon>
        <taxon>Mycosphaerellales</taxon>
        <taxon>Mycosphaerellaceae</taxon>
        <taxon>Fulvia</taxon>
    </lineage>
</organism>
<dbReference type="GeneID" id="71988195"/>
<dbReference type="PANTHER" id="PTHR34315:SF1">
    <property type="entry name" value="INTRADIOL RING-CLEAVAGE DIOXYGENASES DOMAIN-CONTAINING PROTEIN-RELATED"/>
    <property type="match status" value="1"/>
</dbReference>
<dbReference type="AlphaFoldDB" id="A0A9Q8P6Q0"/>
<evidence type="ECO:0000313" key="5">
    <source>
        <dbReference type="Proteomes" id="UP000756132"/>
    </source>
</evidence>
<keyword evidence="2" id="KW-0732">Signal</keyword>
<dbReference type="PANTHER" id="PTHR34315">
    <property type="match status" value="1"/>
</dbReference>
<evidence type="ECO:0000259" key="3">
    <source>
        <dbReference type="Pfam" id="PF00775"/>
    </source>
</evidence>
<gene>
    <name evidence="4" type="ORF">CLAFUR5_08317</name>
</gene>
<dbReference type="Pfam" id="PF00775">
    <property type="entry name" value="Dioxygenase_C"/>
    <property type="match status" value="1"/>
</dbReference>
<evidence type="ECO:0000256" key="1">
    <source>
        <dbReference type="SAM" id="MobiDB-lite"/>
    </source>
</evidence>
<reference evidence="4" key="2">
    <citation type="journal article" date="2022" name="Microb. Genom.">
        <title>A chromosome-scale genome assembly of the tomato pathogen Cladosporium fulvum reveals a compartmentalized genome architecture and the presence of a dispensable chromosome.</title>
        <authorList>
            <person name="Zaccaron A.Z."/>
            <person name="Chen L.H."/>
            <person name="Samaras A."/>
            <person name="Stergiopoulos I."/>
        </authorList>
    </citation>
    <scope>NUCLEOTIDE SEQUENCE</scope>
    <source>
        <strain evidence="4">Race5_Kim</strain>
    </source>
</reference>
<protein>
    <recommendedName>
        <fullName evidence="3">Intradiol ring-cleavage dioxygenases domain-containing protein</fullName>
    </recommendedName>
</protein>
<accession>A0A9Q8P6Q0</accession>
<name>A0A9Q8P6Q0_PASFU</name>
<dbReference type="InterPro" id="IPR015889">
    <property type="entry name" value="Intradiol_dOase_core"/>
</dbReference>
<evidence type="ECO:0000256" key="2">
    <source>
        <dbReference type="SAM" id="SignalP"/>
    </source>
</evidence>
<dbReference type="EMBL" id="CP090165">
    <property type="protein sequence ID" value="UJO15181.1"/>
    <property type="molecule type" value="Genomic_DNA"/>
</dbReference>
<dbReference type="CDD" id="cd03457">
    <property type="entry name" value="intradiol_dioxygenase_like"/>
    <property type="match status" value="1"/>
</dbReference>
<dbReference type="KEGG" id="ffu:CLAFUR5_08317"/>
<feature type="region of interest" description="Disordered" evidence="1">
    <location>
        <begin position="346"/>
        <end position="370"/>
    </location>
</feature>
<feature type="signal peptide" evidence="2">
    <location>
        <begin position="1"/>
        <end position="20"/>
    </location>
</feature>
<reference evidence="4" key="1">
    <citation type="submission" date="2021-12" db="EMBL/GenBank/DDBJ databases">
        <authorList>
            <person name="Zaccaron A."/>
            <person name="Stergiopoulos I."/>
        </authorList>
    </citation>
    <scope>NUCLEOTIDE SEQUENCE</scope>
    <source>
        <strain evidence="4">Race5_Kim</strain>
    </source>
</reference>
<keyword evidence="5" id="KW-1185">Reference proteome</keyword>
<dbReference type="RefSeq" id="XP_047759547.1">
    <property type="nucleotide sequence ID" value="XM_047907465.1"/>
</dbReference>
<dbReference type="OMA" id="WGSMAID"/>
<evidence type="ECO:0000313" key="4">
    <source>
        <dbReference type="EMBL" id="UJO15181.1"/>
    </source>
</evidence>
<dbReference type="Gene3D" id="2.60.130.10">
    <property type="entry name" value="Aromatic compound dioxygenase"/>
    <property type="match status" value="1"/>
</dbReference>
<feature type="chain" id="PRO_5040453259" description="Intradiol ring-cleavage dioxygenases domain-containing protein" evidence="2">
    <location>
        <begin position="21"/>
        <end position="370"/>
    </location>
</feature>